<dbReference type="AlphaFoldDB" id="A0A518B0A0"/>
<dbReference type="InterPro" id="IPR013324">
    <property type="entry name" value="RNA_pol_sigma_r3/r4-like"/>
</dbReference>
<sequence>MFLTTHEAPLRRSATAWRRIERSNFIRISANQRLQSPTRSRNRHPTDGVRTDACPNVMFKPAAKVKMLTAEFQRETESLLQQVREGDRLALNKLMDRSRSYLTQVMKLQFDPALRKRVDESDVVQETLLNACHRMQDFLDRKPMPYLIWLRKNAQERLIMQRRRHLSAEKRTLRGEITENSSILLADLLPAANDQPRQELERKELIAKVRDALTQLSEDDQEILLMRQVEGLSNSEAAKVLDLTTSAASKRYGRALLRLRRAARNLGLGESAV</sequence>
<dbReference type="Gene3D" id="1.10.10.10">
    <property type="entry name" value="Winged helix-like DNA-binding domain superfamily/Winged helix DNA-binding domain"/>
    <property type="match status" value="1"/>
</dbReference>
<evidence type="ECO:0000256" key="5">
    <source>
        <dbReference type="ARBA" id="ARBA00023163"/>
    </source>
</evidence>
<dbReference type="EMBL" id="CP036279">
    <property type="protein sequence ID" value="QDU60413.1"/>
    <property type="molecule type" value="Genomic_DNA"/>
</dbReference>
<accession>A0A518B0A0</accession>
<dbReference type="PANTHER" id="PTHR43133">
    <property type="entry name" value="RNA POLYMERASE ECF-TYPE SIGMA FACTO"/>
    <property type="match status" value="1"/>
</dbReference>
<dbReference type="SUPFAM" id="SSF88659">
    <property type="entry name" value="Sigma3 and sigma4 domains of RNA polymerase sigma factors"/>
    <property type="match status" value="1"/>
</dbReference>
<dbReference type="PANTHER" id="PTHR43133:SF8">
    <property type="entry name" value="RNA POLYMERASE SIGMA FACTOR HI_1459-RELATED"/>
    <property type="match status" value="1"/>
</dbReference>
<dbReference type="InterPro" id="IPR013325">
    <property type="entry name" value="RNA_pol_sigma_r2"/>
</dbReference>
<dbReference type="KEGG" id="knv:Pan216_12520"/>
<dbReference type="GO" id="GO:0016987">
    <property type="term" value="F:sigma factor activity"/>
    <property type="evidence" value="ECO:0007669"/>
    <property type="project" value="UniProtKB-KW"/>
</dbReference>
<dbReference type="Gene3D" id="1.10.1740.10">
    <property type="match status" value="1"/>
</dbReference>
<dbReference type="Pfam" id="PF08281">
    <property type="entry name" value="Sigma70_r4_2"/>
    <property type="match status" value="1"/>
</dbReference>
<dbReference type="InterPro" id="IPR039425">
    <property type="entry name" value="RNA_pol_sigma-70-like"/>
</dbReference>
<keyword evidence="2" id="KW-0805">Transcription regulation</keyword>
<protein>
    <submittedName>
        <fullName evidence="8">RNA polymerase sigma factor CnrH</fullName>
    </submittedName>
</protein>
<evidence type="ECO:0000256" key="1">
    <source>
        <dbReference type="ARBA" id="ARBA00010641"/>
    </source>
</evidence>
<comment type="similarity">
    <text evidence="1">Belongs to the sigma-70 factor family. ECF subfamily.</text>
</comment>
<dbReference type="InterPro" id="IPR013249">
    <property type="entry name" value="RNA_pol_sigma70_r4_t2"/>
</dbReference>
<dbReference type="GO" id="GO:0003677">
    <property type="term" value="F:DNA binding"/>
    <property type="evidence" value="ECO:0007669"/>
    <property type="project" value="UniProtKB-KW"/>
</dbReference>
<evidence type="ECO:0000256" key="4">
    <source>
        <dbReference type="ARBA" id="ARBA00023125"/>
    </source>
</evidence>
<evidence type="ECO:0000313" key="9">
    <source>
        <dbReference type="Proteomes" id="UP000317093"/>
    </source>
</evidence>
<evidence type="ECO:0000256" key="3">
    <source>
        <dbReference type="ARBA" id="ARBA00023082"/>
    </source>
</evidence>
<reference evidence="8 9" key="1">
    <citation type="submission" date="2019-02" db="EMBL/GenBank/DDBJ databases">
        <title>Deep-cultivation of Planctomycetes and their phenomic and genomic characterization uncovers novel biology.</title>
        <authorList>
            <person name="Wiegand S."/>
            <person name="Jogler M."/>
            <person name="Boedeker C."/>
            <person name="Pinto D."/>
            <person name="Vollmers J."/>
            <person name="Rivas-Marin E."/>
            <person name="Kohn T."/>
            <person name="Peeters S.H."/>
            <person name="Heuer A."/>
            <person name="Rast P."/>
            <person name="Oberbeckmann S."/>
            <person name="Bunk B."/>
            <person name="Jeske O."/>
            <person name="Meyerdierks A."/>
            <person name="Storesund J.E."/>
            <person name="Kallscheuer N."/>
            <person name="Luecker S."/>
            <person name="Lage O.M."/>
            <person name="Pohl T."/>
            <person name="Merkel B.J."/>
            <person name="Hornburger P."/>
            <person name="Mueller R.-W."/>
            <person name="Bruemmer F."/>
            <person name="Labrenz M."/>
            <person name="Spormann A.M."/>
            <person name="Op den Camp H."/>
            <person name="Overmann J."/>
            <person name="Amann R."/>
            <person name="Jetten M.S.M."/>
            <person name="Mascher T."/>
            <person name="Medema M.H."/>
            <person name="Devos D.P."/>
            <person name="Kaster A.-K."/>
            <person name="Ovreas L."/>
            <person name="Rohde M."/>
            <person name="Galperin M.Y."/>
            <person name="Jogler C."/>
        </authorList>
    </citation>
    <scope>NUCLEOTIDE SEQUENCE [LARGE SCALE GENOMIC DNA]</scope>
    <source>
        <strain evidence="8 9">Pan216</strain>
    </source>
</reference>
<dbReference type="Proteomes" id="UP000317093">
    <property type="component" value="Chromosome"/>
</dbReference>
<keyword evidence="5" id="KW-0804">Transcription</keyword>
<organism evidence="8 9">
    <name type="scientific">Kolteria novifilia</name>
    <dbReference type="NCBI Taxonomy" id="2527975"/>
    <lineage>
        <taxon>Bacteria</taxon>
        <taxon>Pseudomonadati</taxon>
        <taxon>Planctomycetota</taxon>
        <taxon>Planctomycetia</taxon>
        <taxon>Kolteriales</taxon>
        <taxon>Kolteriaceae</taxon>
        <taxon>Kolteria</taxon>
    </lineage>
</organism>
<dbReference type="SUPFAM" id="SSF88946">
    <property type="entry name" value="Sigma2 domain of RNA polymerase sigma factors"/>
    <property type="match status" value="1"/>
</dbReference>
<evidence type="ECO:0000313" key="8">
    <source>
        <dbReference type="EMBL" id="QDU60413.1"/>
    </source>
</evidence>
<proteinExistence type="inferred from homology"/>
<keyword evidence="3" id="KW-0731">Sigma factor</keyword>
<dbReference type="GO" id="GO:0006352">
    <property type="term" value="P:DNA-templated transcription initiation"/>
    <property type="evidence" value="ECO:0007669"/>
    <property type="project" value="InterPro"/>
</dbReference>
<keyword evidence="4" id="KW-0238">DNA-binding</keyword>
<dbReference type="InterPro" id="IPR036388">
    <property type="entry name" value="WH-like_DNA-bd_sf"/>
</dbReference>
<evidence type="ECO:0000256" key="6">
    <source>
        <dbReference type="SAM" id="MobiDB-lite"/>
    </source>
</evidence>
<evidence type="ECO:0000259" key="7">
    <source>
        <dbReference type="Pfam" id="PF08281"/>
    </source>
</evidence>
<name>A0A518B0A0_9BACT</name>
<dbReference type="NCBIfam" id="TIGR02937">
    <property type="entry name" value="sigma70-ECF"/>
    <property type="match status" value="1"/>
</dbReference>
<keyword evidence="9" id="KW-1185">Reference proteome</keyword>
<dbReference type="InterPro" id="IPR014284">
    <property type="entry name" value="RNA_pol_sigma-70_dom"/>
</dbReference>
<feature type="region of interest" description="Disordered" evidence="6">
    <location>
        <begin position="32"/>
        <end position="51"/>
    </location>
</feature>
<evidence type="ECO:0000256" key="2">
    <source>
        <dbReference type="ARBA" id="ARBA00023015"/>
    </source>
</evidence>
<gene>
    <name evidence="8" type="primary">cnrH_1</name>
    <name evidence="8" type="ORF">Pan216_12520</name>
</gene>
<feature type="domain" description="RNA polymerase sigma factor 70 region 4 type 2" evidence="7">
    <location>
        <begin position="208"/>
        <end position="259"/>
    </location>
</feature>